<feature type="transmembrane region" description="Helical" evidence="1">
    <location>
        <begin position="73"/>
        <end position="92"/>
    </location>
</feature>
<dbReference type="GO" id="GO:0046488">
    <property type="term" value="P:phosphatidylinositol metabolic process"/>
    <property type="evidence" value="ECO:0007669"/>
    <property type="project" value="InterPro"/>
</dbReference>
<protein>
    <recommendedName>
        <fullName evidence="2">PIPK domain-containing protein</fullName>
    </recommendedName>
</protein>
<feature type="transmembrane region" description="Helical" evidence="1">
    <location>
        <begin position="187"/>
        <end position="205"/>
    </location>
</feature>
<keyword evidence="4" id="KW-1185">Reference proteome</keyword>
<dbReference type="Gene3D" id="1.20.1070.10">
    <property type="entry name" value="Rhodopsin 7-helix transmembrane proteins"/>
    <property type="match status" value="1"/>
</dbReference>
<dbReference type="AlphaFoldDB" id="A0A1R2C796"/>
<reference evidence="3 4" key="1">
    <citation type="submission" date="2016-11" db="EMBL/GenBank/DDBJ databases">
        <title>The macronuclear genome of Stentor coeruleus: a giant cell with tiny introns.</title>
        <authorList>
            <person name="Slabodnick M."/>
            <person name="Ruby J.G."/>
            <person name="Reiff S.B."/>
            <person name="Swart E.C."/>
            <person name="Gosai S."/>
            <person name="Prabakaran S."/>
            <person name="Witkowska E."/>
            <person name="Larue G.E."/>
            <person name="Fisher S."/>
            <person name="Freeman R.M."/>
            <person name="Gunawardena J."/>
            <person name="Chu W."/>
            <person name="Stover N.A."/>
            <person name="Gregory B.D."/>
            <person name="Nowacki M."/>
            <person name="Derisi J."/>
            <person name="Roy S.W."/>
            <person name="Marshall W.F."/>
            <person name="Sood P."/>
        </authorList>
    </citation>
    <scope>NUCLEOTIDE SEQUENCE [LARGE SCALE GENOMIC DNA]</scope>
    <source>
        <strain evidence="3">WM001</strain>
    </source>
</reference>
<feature type="transmembrane region" description="Helical" evidence="1">
    <location>
        <begin position="113"/>
        <end position="133"/>
    </location>
</feature>
<dbReference type="InterPro" id="IPR002498">
    <property type="entry name" value="PInositol-4-P-4/5-kinase_core"/>
</dbReference>
<feature type="transmembrane region" description="Helical" evidence="1">
    <location>
        <begin position="39"/>
        <end position="61"/>
    </location>
</feature>
<accession>A0A1R2C796</accession>
<dbReference type="InterPro" id="IPR027484">
    <property type="entry name" value="PInositol-4-P-5-kinase_N"/>
</dbReference>
<name>A0A1R2C796_9CILI</name>
<dbReference type="SUPFAM" id="SSF56104">
    <property type="entry name" value="SAICAR synthase-like"/>
    <property type="match status" value="1"/>
</dbReference>
<dbReference type="EMBL" id="MPUH01000257">
    <property type="protein sequence ID" value="OMJ84805.1"/>
    <property type="molecule type" value="Genomic_DNA"/>
</dbReference>
<feature type="domain" description="PIPK" evidence="2">
    <location>
        <begin position="375"/>
        <end position="446"/>
    </location>
</feature>
<evidence type="ECO:0000259" key="2">
    <source>
        <dbReference type="Pfam" id="PF01504"/>
    </source>
</evidence>
<dbReference type="OrthoDB" id="416009at2759"/>
<dbReference type="Pfam" id="PF01504">
    <property type="entry name" value="PIP5K"/>
    <property type="match status" value="1"/>
</dbReference>
<dbReference type="Gene3D" id="3.30.800.10">
    <property type="entry name" value="Phosphatidylinositol Phosphate Kinase II Beta"/>
    <property type="match status" value="1"/>
</dbReference>
<keyword evidence="1" id="KW-1133">Transmembrane helix</keyword>
<gene>
    <name evidence="3" type="ORF">SteCoe_13992</name>
</gene>
<evidence type="ECO:0000313" key="3">
    <source>
        <dbReference type="EMBL" id="OMJ84805.1"/>
    </source>
</evidence>
<organism evidence="3 4">
    <name type="scientific">Stentor coeruleus</name>
    <dbReference type="NCBI Taxonomy" id="5963"/>
    <lineage>
        <taxon>Eukaryota</taxon>
        <taxon>Sar</taxon>
        <taxon>Alveolata</taxon>
        <taxon>Ciliophora</taxon>
        <taxon>Postciliodesmatophora</taxon>
        <taxon>Heterotrichea</taxon>
        <taxon>Heterotrichida</taxon>
        <taxon>Stentoridae</taxon>
        <taxon>Stentor</taxon>
    </lineage>
</organism>
<feature type="transmembrane region" description="Helical" evidence="1">
    <location>
        <begin position="153"/>
        <end position="175"/>
    </location>
</feature>
<feature type="transmembrane region" description="Helical" evidence="1">
    <location>
        <begin position="6"/>
        <end position="27"/>
    </location>
</feature>
<evidence type="ECO:0000256" key="1">
    <source>
        <dbReference type="SAM" id="Phobius"/>
    </source>
</evidence>
<evidence type="ECO:0000313" key="4">
    <source>
        <dbReference type="Proteomes" id="UP000187209"/>
    </source>
</evidence>
<keyword evidence="1" id="KW-0472">Membrane</keyword>
<sequence>MISWFMVLTLAFLSISAICEILIIYGFAKLKRVRNYPGIYILVQSIAQLYIDIHWITIFAAVQETLSPFSCRLLGSLVFYAYTIAWNYTFFLSLEVYLKITSAVSKTSSKPKFYHIFGQVTSLAPGLILAFSNQNGKSGLGTCSIQAHSILEILWGIQIIIYAPLCLIFVILSFSHSKNNDKKLKNGLKYHLYVVLVFIFTITPAEIFDTLNWTELETPESELKILAANISVIIGAISGALVFVARFSQKNLLRSLWKAIINKRTIIGVDENILNINLLPYTDLFAYLEDNKHIRNAFTSLYMIFSSLSDPFSKHESLDRTWKFDLMNSPCKVTQHNYNYFIKVFKSENLTKASLLNSFSLDSNFDQLKTFSTFKSENHFTFLTHDKKYFVKSISEDCLDFLCNITEEYIKRLIAPSSFLLSIYGLFTIEYGNSCKVDFMVYENLGFELKNPKKAVLVGESKFEDPFVVDLYANFNSILGHEIEKIMLPKIQIRKILKAIEFDVKMLSGFTNLQYYLKVVYDENVKYLHNMKKMLVFDGKVGFIGIIFVCTPERRKGKAEEYRAKFLQDAENIFVREKAS</sequence>
<comment type="caution">
    <text evidence="3">The sequence shown here is derived from an EMBL/GenBank/DDBJ whole genome shotgun (WGS) entry which is preliminary data.</text>
</comment>
<feature type="transmembrane region" description="Helical" evidence="1">
    <location>
        <begin position="225"/>
        <end position="245"/>
    </location>
</feature>
<keyword evidence="1" id="KW-0812">Transmembrane</keyword>
<dbReference type="Proteomes" id="UP000187209">
    <property type="component" value="Unassembled WGS sequence"/>
</dbReference>
<dbReference type="GO" id="GO:0052742">
    <property type="term" value="F:phosphatidylinositol kinase activity"/>
    <property type="evidence" value="ECO:0007669"/>
    <property type="project" value="InterPro"/>
</dbReference>
<proteinExistence type="predicted"/>